<dbReference type="PANTHER" id="PTHR43854:SF1">
    <property type="entry name" value="INDOLEPYRUVATE OXIDOREDUCTASE SUBUNIT IORB"/>
    <property type="match status" value="1"/>
</dbReference>
<evidence type="ECO:0000256" key="1">
    <source>
        <dbReference type="ARBA" id="ARBA00023002"/>
    </source>
</evidence>
<gene>
    <name evidence="3" type="ORF">S06H3_14427</name>
</gene>
<evidence type="ECO:0000313" key="3">
    <source>
        <dbReference type="EMBL" id="GAI03268.1"/>
    </source>
</evidence>
<reference evidence="3" key="1">
    <citation type="journal article" date="2014" name="Front. Microbiol.">
        <title>High frequency of phylogenetically diverse reductive dehalogenase-homologous genes in deep subseafloor sedimentary metagenomes.</title>
        <authorList>
            <person name="Kawai M."/>
            <person name="Futagami T."/>
            <person name="Toyoda A."/>
            <person name="Takaki Y."/>
            <person name="Nishi S."/>
            <person name="Hori S."/>
            <person name="Arai W."/>
            <person name="Tsubouchi T."/>
            <person name="Morono Y."/>
            <person name="Uchiyama I."/>
            <person name="Ito T."/>
            <person name="Fujiyama A."/>
            <person name="Inagaki F."/>
            <person name="Takami H."/>
        </authorList>
    </citation>
    <scope>NUCLEOTIDE SEQUENCE</scope>
    <source>
        <strain evidence="3">Expedition CK06-06</strain>
    </source>
</reference>
<feature type="non-terminal residue" evidence="3">
    <location>
        <position position="1"/>
    </location>
</feature>
<protein>
    <recommendedName>
        <fullName evidence="2">Pyruvate/ketoisovalerate oxidoreductase catalytic domain-containing protein</fullName>
    </recommendedName>
</protein>
<feature type="domain" description="Pyruvate/ketoisovalerate oxidoreductase catalytic" evidence="2">
    <location>
        <begin position="9"/>
        <end position="135"/>
    </location>
</feature>
<dbReference type="InterPro" id="IPR019752">
    <property type="entry name" value="Pyrv/ketoisovalerate_OxRed_cat"/>
</dbReference>
<proteinExistence type="predicted"/>
<dbReference type="Gene3D" id="3.40.920.10">
    <property type="entry name" value="Pyruvate-ferredoxin oxidoreductase, PFOR, domain III"/>
    <property type="match status" value="1"/>
</dbReference>
<comment type="caution">
    <text evidence="3">The sequence shown here is derived from an EMBL/GenBank/DDBJ whole genome shotgun (WGS) entry which is preliminary data.</text>
</comment>
<sequence>GNVSGPLVASGTADAILSTEPIEALRYIQYANKKTKIITDINPVIPFTVAVGGEEYPSLDEVYKEIGLHAELYKIDALKISKQSGAVITKNIVMLGALAAADVLPFKTEILLETILDNVPAKYKDINKKAFEGGLKSIKKSII</sequence>
<dbReference type="InterPro" id="IPR002869">
    <property type="entry name" value="Pyrv_flavodox_OxRed_cen"/>
</dbReference>
<accession>X1K9I8</accession>
<dbReference type="GO" id="GO:0016903">
    <property type="term" value="F:oxidoreductase activity, acting on the aldehyde or oxo group of donors"/>
    <property type="evidence" value="ECO:0007669"/>
    <property type="project" value="InterPro"/>
</dbReference>
<evidence type="ECO:0000259" key="2">
    <source>
        <dbReference type="Pfam" id="PF01558"/>
    </source>
</evidence>
<dbReference type="InterPro" id="IPR052198">
    <property type="entry name" value="IorB_Oxidoreductase"/>
</dbReference>
<organism evidence="3">
    <name type="scientific">marine sediment metagenome</name>
    <dbReference type="NCBI Taxonomy" id="412755"/>
    <lineage>
        <taxon>unclassified sequences</taxon>
        <taxon>metagenomes</taxon>
        <taxon>ecological metagenomes</taxon>
    </lineage>
</organism>
<name>X1K9I8_9ZZZZ</name>
<dbReference type="Pfam" id="PF01558">
    <property type="entry name" value="POR"/>
    <property type="match status" value="1"/>
</dbReference>
<keyword evidence="1" id="KW-0560">Oxidoreductase</keyword>
<dbReference type="SUPFAM" id="SSF53323">
    <property type="entry name" value="Pyruvate-ferredoxin oxidoreductase, PFOR, domain III"/>
    <property type="match status" value="1"/>
</dbReference>
<dbReference type="EMBL" id="BARV01007056">
    <property type="protein sequence ID" value="GAI03268.1"/>
    <property type="molecule type" value="Genomic_DNA"/>
</dbReference>
<dbReference type="AlphaFoldDB" id="X1K9I8"/>
<dbReference type="PANTHER" id="PTHR43854">
    <property type="entry name" value="INDOLEPYRUVATE OXIDOREDUCTASE SUBUNIT IORB"/>
    <property type="match status" value="1"/>
</dbReference>